<name>A0A2H0UZI1_9BACT</name>
<protein>
    <submittedName>
        <fullName evidence="1">Uncharacterized protein</fullName>
    </submittedName>
</protein>
<accession>A0A2H0UZI1</accession>
<sequence length="173" mass="19766">MSEHETALTHNIQMKSFDPGTFLGESWTIWKGPIDGGGLSGEEDIDPRSLALSQIEITKFLFETCLKTGENWITGEERLRRLEEKPSFIRFGGNVFLGLWLDYQANGRDSALEAIYRSRGIKFLAFFGLVLRSPEGRRAVLCFCRFGGGKWDWHYLWLVYQWNAYRPSAGCAS</sequence>
<dbReference type="AlphaFoldDB" id="A0A2H0UZI1"/>
<gene>
    <name evidence="1" type="ORF">COU01_02985</name>
</gene>
<evidence type="ECO:0000313" key="2">
    <source>
        <dbReference type="Proteomes" id="UP000228510"/>
    </source>
</evidence>
<reference evidence="2" key="1">
    <citation type="submission" date="2017-09" db="EMBL/GenBank/DDBJ databases">
        <title>Depth-based differentiation of microbial function through sediment-hosted aquifers and enrichment of novel symbionts in the deep terrestrial subsurface.</title>
        <authorList>
            <person name="Probst A.J."/>
            <person name="Ladd B."/>
            <person name="Jarett J.K."/>
            <person name="Geller-Mcgrath D.E."/>
            <person name="Sieber C.M.K."/>
            <person name="Emerson J.B."/>
            <person name="Anantharaman K."/>
            <person name="Thomas B.C."/>
            <person name="Malmstrom R."/>
            <person name="Stieglmeier M."/>
            <person name="Klingl A."/>
            <person name="Woyke T."/>
            <person name="Ryan C.M."/>
            <person name="Banfield J.F."/>
        </authorList>
    </citation>
    <scope>NUCLEOTIDE SEQUENCE [LARGE SCALE GENOMIC DNA]</scope>
</reference>
<dbReference type="Proteomes" id="UP000228510">
    <property type="component" value="Unassembled WGS sequence"/>
</dbReference>
<organism evidence="1 2">
    <name type="scientific">Candidatus Falkowbacteria bacterium CG10_big_fil_rev_8_21_14_0_10_44_15</name>
    <dbReference type="NCBI Taxonomy" id="1974569"/>
    <lineage>
        <taxon>Bacteria</taxon>
        <taxon>Candidatus Falkowiibacteriota</taxon>
    </lineage>
</organism>
<comment type="caution">
    <text evidence="1">The sequence shown here is derived from an EMBL/GenBank/DDBJ whole genome shotgun (WGS) entry which is preliminary data.</text>
</comment>
<proteinExistence type="predicted"/>
<evidence type="ECO:0000313" key="1">
    <source>
        <dbReference type="EMBL" id="PIR92227.1"/>
    </source>
</evidence>
<dbReference type="EMBL" id="PFAT01000036">
    <property type="protein sequence ID" value="PIR92227.1"/>
    <property type="molecule type" value="Genomic_DNA"/>
</dbReference>